<dbReference type="AlphaFoldDB" id="A0A2Z4RGY2"/>
<evidence type="ECO:0000313" key="1">
    <source>
        <dbReference type="EMBL" id="AWY40302.1"/>
    </source>
</evidence>
<dbReference type="EMBL" id="CP029693">
    <property type="protein sequence ID" value="AWY40302.1"/>
    <property type="molecule type" value="Genomic_DNA"/>
</dbReference>
<gene>
    <name evidence="1" type="ORF">DKY63_10510</name>
</gene>
<proteinExistence type="predicted"/>
<dbReference type="OrthoDB" id="7033131at2"/>
<accession>A0A2Z4RGY2</accession>
<evidence type="ECO:0000313" key="2">
    <source>
        <dbReference type="Proteomes" id="UP000250299"/>
    </source>
</evidence>
<organism evidence="1 2">
    <name type="scientific">Pseudomonas putida</name>
    <name type="common">Arthrobacter siderocapsulatus</name>
    <dbReference type="NCBI Taxonomy" id="303"/>
    <lineage>
        <taxon>Bacteria</taxon>
        <taxon>Pseudomonadati</taxon>
        <taxon>Pseudomonadota</taxon>
        <taxon>Gammaproteobacteria</taxon>
        <taxon>Pseudomonadales</taxon>
        <taxon>Pseudomonadaceae</taxon>
        <taxon>Pseudomonas</taxon>
    </lineage>
</organism>
<protein>
    <submittedName>
        <fullName evidence="1">Uncharacterized protein</fullName>
    </submittedName>
</protein>
<dbReference type="Proteomes" id="UP000250299">
    <property type="component" value="Chromosome"/>
</dbReference>
<sequence length="72" mass="7839">MRGFFCLRNPVGASLLAMVVNDNAGCLIPRGDLKFIASRLAPTVGWRVFAVSSRLTGRTERHPSPAPQNCQL</sequence>
<name>A0A2Z4RGY2_PSEPU</name>
<reference evidence="1 2" key="1">
    <citation type="submission" date="2018-05" db="EMBL/GenBank/DDBJ databases">
        <title>Whole genome sequence of Pseudomonas putida JBC17.</title>
        <authorList>
            <person name="Lee Y.H."/>
            <person name="David K."/>
        </authorList>
    </citation>
    <scope>NUCLEOTIDE SEQUENCE [LARGE SCALE GENOMIC DNA]</scope>
    <source>
        <strain evidence="1 2">JBC17</strain>
    </source>
</reference>